<dbReference type="KEGG" id="ttr:Tter_0593"/>
<evidence type="ECO:0000256" key="5">
    <source>
        <dbReference type="ARBA" id="ARBA00022946"/>
    </source>
</evidence>
<evidence type="ECO:0000313" key="12">
    <source>
        <dbReference type="Proteomes" id="UP000000323"/>
    </source>
</evidence>
<dbReference type="InterPro" id="IPR023753">
    <property type="entry name" value="FAD/NAD-binding_dom"/>
</dbReference>
<gene>
    <name evidence="11" type="ordered locus">Tter_0593</name>
</gene>
<evidence type="ECO:0000256" key="2">
    <source>
        <dbReference type="ARBA" id="ARBA00012637"/>
    </source>
</evidence>
<dbReference type="OrthoDB" id="9781621at2"/>
<keyword evidence="6 11" id="KW-0560">Oxidoreductase</keyword>
<keyword evidence="3" id="KW-0285">Flavoprotein</keyword>
<sequence>MKKALLGIGLLGSVGALVALQATRRGGGYYSSNNSTRVVVLGAGFGGLAAARTLARNRDGLDLDVLLVDRANFHLFTPILYQVATGGVEPDNVTHPVRYATQADGFRFQESNVQKISVEDKCVYTDDGPIYYDYLVVALGATNNFFGLASAEENSFTLKTISDGIELRNHIIDAFERAEVEQDPEVRRRLLTFVIVGAGPTGVELAASLRDLASHVLLKEYPGIDPGEVRVVLVEALDRILLALDDQLRQNAMKTLQSKGVEVLLNTPVADVEKGGVRIKDGSFIPSETVVWTAGVKANPLVADLPGEKGRDGRVRVNDFMQLPDHPEIYVIGDCAMYFMPGEQRPLPPNAPVAIAGGKTAAINIIHTLKNEPLEPLKYKYQGELVSLGKNNAVANIMGIKFSGFIGWLVWRAVYLYKLEGFKNKASVLVDWLFGVFDRRETSKLPVTPSKVPSESVAE</sequence>
<evidence type="ECO:0000259" key="9">
    <source>
        <dbReference type="Pfam" id="PF07992"/>
    </source>
</evidence>
<dbReference type="HOGENOM" id="CLU_021377_7_1_0"/>
<dbReference type="PRINTS" id="PR00411">
    <property type="entry name" value="PNDRDTASEI"/>
</dbReference>
<dbReference type="InterPro" id="IPR045024">
    <property type="entry name" value="NDH-2"/>
</dbReference>
<dbReference type="GO" id="GO:0050136">
    <property type="term" value="F:NADH dehydrogenase (quinone) (non-electrogenic) activity"/>
    <property type="evidence" value="ECO:0007669"/>
    <property type="project" value="UniProtKB-EC"/>
</dbReference>
<keyword evidence="7" id="KW-0520">NAD</keyword>
<keyword evidence="4" id="KW-0274">FAD</keyword>
<evidence type="ECO:0000259" key="10">
    <source>
        <dbReference type="Pfam" id="PF22366"/>
    </source>
</evidence>
<dbReference type="RefSeq" id="WP_012874546.1">
    <property type="nucleotide sequence ID" value="NC_013525.1"/>
</dbReference>
<dbReference type="EMBL" id="CP001825">
    <property type="protein sequence ID" value="ACZ41511.1"/>
    <property type="molecule type" value="Genomic_DNA"/>
</dbReference>
<evidence type="ECO:0000256" key="1">
    <source>
        <dbReference type="ARBA" id="ARBA00005272"/>
    </source>
</evidence>
<dbReference type="PANTHER" id="PTHR43706">
    <property type="entry name" value="NADH DEHYDROGENASE"/>
    <property type="match status" value="1"/>
</dbReference>
<evidence type="ECO:0000256" key="7">
    <source>
        <dbReference type="ARBA" id="ARBA00023027"/>
    </source>
</evidence>
<dbReference type="Proteomes" id="UP000000323">
    <property type="component" value="Chromosome 1"/>
</dbReference>
<dbReference type="Pfam" id="PF07992">
    <property type="entry name" value="Pyr_redox_2"/>
    <property type="match status" value="1"/>
</dbReference>
<evidence type="ECO:0000256" key="6">
    <source>
        <dbReference type="ARBA" id="ARBA00023002"/>
    </source>
</evidence>
<protein>
    <recommendedName>
        <fullName evidence="2">NADH:ubiquinone reductase (non-electrogenic)</fullName>
        <ecNumber evidence="2">1.6.5.9</ecNumber>
    </recommendedName>
</protein>
<dbReference type="eggNOG" id="COG1252">
    <property type="taxonomic scope" value="Bacteria"/>
</dbReference>
<feature type="domain" description="FAD/NAD(P)-binding" evidence="9">
    <location>
        <begin position="37"/>
        <end position="358"/>
    </location>
</feature>
<evidence type="ECO:0000256" key="3">
    <source>
        <dbReference type="ARBA" id="ARBA00022630"/>
    </source>
</evidence>
<dbReference type="PRINTS" id="PR00368">
    <property type="entry name" value="FADPNR"/>
</dbReference>
<dbReference type="AlphaFoldDB" id="D1CF05"/>
<feature type="domain" description="External alternative NADH-ubiquinone oxidoreductase-like C-terminal" evidence="10">
    <location>
        <begin position="381"/>
        <end position="437"/>
    </location>
</feature>
<dbReference type="STRING" id="525904.Tter_0593"/>
<dbReference type="InterPro" id="IPR054585">
    <property type="entry name" value="NDH2-like_C"/>
</dbReference>
<dbReference type="Gene3D" id="3.50.50.100">
    <property type="match status" value="1"/>
</dbReference>
<comment type="catalytic activity">
    <reaction evidence="8">
        <text>a quinone + NADH + H(+) = a quinol + NAD(+)</text>
        <dbReference type="Rhea" id="RHEA:46160"/>
        <dbReference type="ChEBI" id="CHEBI:15378"/>
        <dbReference type="ChEBI" id="CHEBI:24646"/>
        <dbReference type="ChEBI" id="CHEBI:57540"/>
        <dbReference type="ChEBI" id="CHEBI:57945"/>
        <dbReference type="ChEBI" id="CHEBI:132124"/>
        <dbReference type="EC" id="1.6.5.9"/>
    </reaction>
</comment>
<dbReference type="InterPro" id="IPR036188">
    <property type="entry name" value="FAD/NAD-bd_sf"/>
</dbReference>
<keyword evidence="5" id="KW-0809">Transit peptide</keyword>
<accession>D1CF05</accession>
<organism evidence="11 12">
    <name type="scientific">Thermobaculum terrenum (strain ATCC BAA-798 / CCMEE 7001 / YNP1)</name>
    <dbReference type="NCBI Taxonomy" id="525904"/>
    <lineage>
        <taxon>Bacteria</taxon>
        <taxon>Bacillati</taxon>
        <taxon>Chloroflexota</taxon>
        <taxon>Chloroflexia</taxon>
        <taxon>Candidatus Thermobaculales</taxon>
        <taxon>Candidatus Thermobaculaceae</taxon>
        <taxon>Thermobaculum</taxon>
    </lineage>
</organism>
<keyword evidence="12" id="KW-1185">Reference proteome</keyword>
<dbReference type="Pfam" id="PF22366">
    <property type="entry name" value="NDH2_C"/>
    <property type="match status" value="1"/>
</dbReference>
<evidence type="ECO:0000256" key="4">
    <source>
        <dbReference type="ARBA" id="ARBA00022827"/>
    </source>
</evidence>
<dbReference type="EC" id="1.6.5.9" evidence="2"/>
<name>D1CF05_THET1</name>
<evidence type="ECO:0000313" key="11">
    <source>
        <dbReference type="EMBL" id="ACZ41511.1"/>
    </source>
</evidence>
<comment type="similarity">
    <text evidence="1">Belongs to the NADH dehydrogenase family.</text>
</comment>
<keyword evidence="11" id="KW-0830">Ubiquinone</keyword>
<dbReference type="PANTHER" id="PTHR43706:SF47">
    <property type="entry name" value="EXTERNAL NADH-UBIQUINONE OXIDOREDUCTASE 1, MITOCHONDRIAL-RELATED"/>
    <property type="match status" value="1"/>
</dbReference>
<dbReference type="SUPFAM" id="SSF51905">
    <property type="entry name" value="FAD/NAD(P)-binding domain"/>
    <property type="match status" value="1"/>
</dbReference>
<evidence type="ECO:0000256" key="8">
    <source>
        <dbReference type="ARBA" id="ARBA00047599"/>
    </source>
</evidence>
<reference evidence="12" key="1">
    <citation type="journal article" date="2010" name="Stand. Genomic Sci.">
        <title>Complete genome sequence of 'Thermobaculum terrenum' type strain (YNP1).</title>
        <authorList>
            <person name="Kiss H."/>
            <person name="Cleland D."/>
            <person name="Lapidus A."/>
            <person name="Lucas S."/>
            <person name="Glavina Del Rio T."/>
            <person name="Nolan M."/>
            <person name="Tice H."/>
            <person name="Han C."/>
            <person name="Goodwin L."/>
            <person name="Pitluck S."/>
            <person name="Liolios K."/>
            <person name="Ivanova N."/>
            <person name="Mavromatis K."/>
            <person name="Ovchinnikova G."/>
            <person name="Pati A."/>
            <person name="Chen A."/>
            <person name="Palaniappan K."/>
            <person name="Land M."/>
            <person name="Hauser L."/>
            <person name="Chang Y."/>
            <person name="Jeffries C."/>
            <person name="Lu M."/>
            <person name="Brettin T."/>
            <person name="Detter J."/>
            <person name="Goker M."/>
            <person name="Tindall B."/>
            <person name="Beck B."/>
            <person name="McDermott T."/>
            <person name="Woyke T."/>
            <person name="Bristow J."/>
            <person name="Eisen J."/>
            <person name="Markowitz V."/>
            <person name="Hugenholtz P."/>
            <person name="Kyrpides N."/>
            <person name="Klenk H."/>
            <person name="Cheng J."/>
        </authorList>
    </citation>
    <scope>NUCLEOTIDE SEQUENCE [LARGE SCALE GENOMIC DNA]</scope>
    <source>
        <strain evidence="12">ATCC BAA-798 / YNP1</strain>
    </source>
</reference>
<proteinExistence type="inferred from homology"/>